<keyword evidence="6" id="KW-0436">Ligase</keyword>
<dbReference type="EC" id="6.3.3.2" evidence="5"/>
<dbReference type="STRING" id="1117707.VQ7734_02911"/>
<dbReference type="Proteomes" id="UP000184600">
    <property type="component" value="Unassembled WGS sequence"/>
</dbReference>
<sequence length="202" mass="23307">MPEYNALSARSNFRTEIRKKRNQLTSDFQQNAAHQLIHQCRQLPEVEASQHIALYLSSDGELDTQLIIQWLWQQEKSVYLPVIHPVSPGHLLFLKYDNETQMVANRYGIQEPRLKKDDVLPVQYLDLIFTPLVGFDATGQRLGMGGGYYDRTLADWKKVKQNPTMVGLAHDCQYVDQLPVASWDIPLPKIVTPTKIWSWESN</sequence>
<keyword evidence="5" id="KW-0460">Magnesium</keyword>
<evidence type="ECO:0000256" key="1">
    <source>
        <dbReference type="ARBA" id="ARBA00010638"/>
    </source>
</evidence>
<organism evidence="6 7">
    <name type="scientific">Vibrio quintilis</name>
    <dbReference type="NCBI Taxonomy" id="1117707"/>
    <lineage>
        <taxon>Bacteria</taxon>
        <taxon>Pseudomonadati</taxon>
        <taxon>Pseudomonadota</taxon>
        <taxon>Gammaproteobacteria</taxon>
        <taxon>Vibrionales</taxon>
        <taxon>Vibrionaceae</taxon>
        <taxon>Vibrio</taxon>
    </lineage>
</organism>
<dbReference type="GO" id="GO:0009396">
    <property type="term" value="P:folic acid-containing compound biosynthetic process"/>
    <property type="evidence" value="ECO:0007669"/>
    <property type="project" value="TreeGrafter"/>
</dbReference>
<protein>
    <recommendedName>
        <fullName evidence="5">5-formyltetrahydrofolate cyclo-ligase</fullName>
        <ecNumber evidence="5">6.3.3.2</ecNumber>
    </recommendedName>
</protein>
<dbReference type="RefSeq" id="WP_073583818.1">
    <property type="nucleotide sequence ID" value="NZ_AP024899.1"/>
</dbReference>
<dbReference type="NCBIfam" id="TIGR02727">
    <property type="entry name" value="MTHFS_bact"/>
    <property type="match status" value="1"/>
</dbReference>
<dbReference type="InterPro" id="IPR002698">
    <property type="entry name" value="FTHF_cligase"/>
</dbReference>
<dbReference type="Pfam" id="PF01812">
    <property type="entry name" value="5-FTHF_cyc-lig"/>
    <property type="match status" value="1"/>
</dbReference>
<keyword evidence="5" id="KW-0479">Metal-binding</keyword>
<evidence type="ECO:0000256" key="4">
    <source>
        <dbReference type="PIRSR" id="PIRSR006806-1"/>
    </source>
</evidence>
<evidence type="ECO:0000256" key="5">
    <source>
        <dbReference type="RuleBase" id="RU361279"/>
    </source>
</evidence>
<proteinExistence type="inferred from homology"/>
<dbReference type="OrthoDB" id="9801938at2"/>
<feature type="binding site" evidence="4">
    <location>
        <begin position="10"/>
        <end position="14"/>
    </location>
    <ligand>
        <name>ATP</name>
        <dbReference type="ChEBI" id="CHEBI:30616"/>
    </ligand>
</feature>
<dbReference type="GO" id="GO:0030272">
    <property type="term" value="F:5-formyltetrahydrofolate cyclo-ligase activity"/>
    <property type="evidence" value="ECO:0007669"/>
    <property type="project" value="UniProtKB-EC"/>
</dbReference>
<accession>A0A1M7YX29</accession>
<evidence type="ECO:0000256" key="2">
    <source>
        <dbReference type="ARBA" id="ARBA00022741"/>
    </source>
</evidence>
<dbReference type="InterPro" id="IPR024185">
    <property type="entry name" value="FTHF_cligase-like_sf"/>
</dbReference>
<dbReference type="PIRSF" id="PIRSF006806">
    <property type="entry name" value="FTHF_cligase"/>
    <property type="match status" value="1"/>
</dbReference>
<dbReference type="Gene3D" id="3.40.50.10420">
    <property type="entry name" value="NagB/RpiA/CoA transferase-like"/>
    <property type="match status" value="1"/>
</dbReference>
<dbReference type="GO" id="GO:0046872">
    <property type="term" value="F:metal ion binding"/>
    <property type="evidence" value="ECO:0007669"/>
    <property type="project" value="UniProtKB-KW"/>
</dbReference>
<dbReference type="GO" id="GO:0005524">
    <property type="term" value="F:ATP binding"/>
    <property type="evidence" value="ECO:0007669"/>
    <property type="project" value="UniProtKB-KW"/>
</dbReference>
<name>A0A1M7YX29_9VIBR</name>
<evidence type="ECO:0000313" key="7">
    <source>
        <dbReference type="Proteomes" id="UP000184600"/>
    </source>
</evidence>
<reference evidence="7" key="1">
    <citation type="submission" date="2016-12" db="EMBL/GenBank/DDBJ databases">
        <authorList>
            <person name="Rodrigo-Torres L."/>
            <person name="Arahal R.D."/>
            <person name="Lucena T."/>
        </authorList>
    </citation>
    <scope>NUCLEOTIDE SEQUENCE [LARGE SCALE GENOMIC DNA]</scope>
</reference>
<evidence type="ECO:0000313" key="6">
    <source>
        <dbReference type="EMBL" id="SHO57142.1"/>
    </source>
</evidence>
<feature type="binding site" evidence="4">
    <location>
        <position position="56"/>
    </location>
    <ligand>
        <name>substrate</name>
    </ligand>
</feature>
<feature type="binding site" evidence="4">
    <location>
        <begin position="141"/>
        <end position="149"/>
    </location>
    <ligand>
        <name>ATP</name>
        <dbReference type="ChEBI" id="CHEBI:30616"/>
    </ligand>
</feature>
<comment type="catalytic activity">
    <reaction evidence="5">
        <text>(6S)-5-formyl-5,6,7,8-tetrahydrofolate + ATP = (6R)-5,10-methenyltetrahydrofolate + ADP + phosphate</text>
        <dbReference type="Rhea" id="RHEA:10488"/>
        <dbReference type="ChEBI" id="CHEBI:30616"/>
        <dbReference type="ChEBI" id="CHEBI:43474"/>
        <dbReference type="ChEBI" id="CHEBI:57455"/>
        <dbReference type="ChEBI" id="CHEBI:57457"/>
        <dbReference type="ChEBI" id="CHEBI:456216"/>
        <dbReference type="EC" id="6.3.3.2"/>
    </reaction>
</comment>
<dbReference type="PANTHER" id="PTHR23407:SF1">
    <property type="entry name" value="5-FORMYLTETRAHYDROFOLATE CYCLO-LIGASE"/>
    <property type="match status" value="1"/>
</dbReference>
<keyword evidence="2 4" id="KW-0547">Nucleotide-binding</keyword>
<dbReference type="InterPro" id="IPR037171">
    <property type="entry name" value="NagB/RpiA_transferase-like"/>
</dbReference>
<feature type="binding site" evidence="4">
    <location>
        <position position="61"/>
    </location>
    <ligand>
        <name>substrate</name>
    </ligand>
</feature>
<keyword evidence="3 4" id="KW-0067">ATP-binding</keyword>
<evidence type="ECO:0000256" key="3">
    <source>
        <dbReference type="ARBA" id="ARBA00022840"/>
    </source>
</evidence>
<gene>
    <name evidence="6" type="ORF">VQ7734_02911</name>
</gene>
<dbReference type="PANTHER" id="PTHR23407">
    <property type="entry name" value="ATPASE INHIBITOR/5-FORMYLTETRAHYDROFOLATE CYCLO-LIGASE"/>
    <property type="match status" value="1"/>
</dbReference>
<dbReference type="SUPFAM" id="SSF100950">
    <property type="entry name" value="NagB/RpiA/CoA transferase-like"/>
    <property type="match status" value="1"/>
</dbReference>
<dbReference type="GO" id="GO:0035999">
    <property type="term" value="P:tetrahydrofolate interconversion"/>
    <property type="evidence" value="ECO:0007669"/>
    <property type="project" value="TreeGrafter"/>
</dbReference>
<comment type="similarity">
    <text evidence="1 5">Belongs to the 5-formyltetrahydrofolate cyclo-ligase family.</text>
</comment>
<keyword evidence="7" id="KW-1185">Reference proteome</keyword>
<dbReference type="AlphaFoldDB" id="A0A1M7YX29"/>
<comment type="cofactor">
    <cofactor evidence="5">
        <name>Mg(2+)</name>
        <dbReference type="ChEBI" id="CHEBI:18420"/>
    </cofactor>
</comment>
<dbReference type="EMBL" id="FRFG01000033">
    <property type="protein sequence ID" value="SHO57142.1"/>
    <property type="molecule type" value="Genomic_DNA"/>
</dbReference>